<feature type="compositionally biased region" description="Pro residues" evidence="1">
    <location>
        <begin position="174"/>
        <end position="183"/>
    </location>
</feature>
<reference evidence="2" key="1">
    <citation type="submission" date="2023-03" db="EMBL/GenBank/DDBJ databases">
        <title>Mating type loci evolution in Malassezia.</title>
        <authorList>
            <person name="Coelho M.A."/>
        </authorList>
    </citation>
    <scope>NUCLEOTIDE SEQUENCE</scope>
    <source>
        <strain evidence="2">CBS 12830</strain>
    </source>
</reference>
<accession>A0AAF0IX55</accession>
<dbReference type="Proteomes" id="UP001214415">
    <property type="component" value="Chromosome 1"/>
</dbReference>
<name>A0AAF0IX55_9BASI</name>
<gene>
    <name evidence="2" type="ORF">MEQU1_000045</name>
</gene>
<feature type="region of interest" description="Disordered" evidence="1">
    <location>
        <begin position="559"/>
        <end position="585"/>
    </location>
</feature>
<organism evidence="2 3">
    <name type="scientific">Malassezia equina</name>
    <dbReference type="NCBI Taxonomy" id="1381935"/>
    <lineage>
        <taxon>Eukaryota</taxon>
        <taxon>Fungi</taxon>
        <taxon>Dikarya</taxon>
        <taxon>Basidiomycota</taxon>
        <taxon>Ustilaginomycotina</taxon>
        <taxon>Malasseziomycetes</taxon>
        <taxon>Malasseziales</taxon>
        <taxon>Malasseziaceae</taxon>
        <taxon>Malassezia</taxon>
    </lineage>
</organism>
<evidence type="ECO:0000313" key="2">
    <source>
        <dbReference type="EMBL" id="WFD21396.1"/>
    </source>
</evidence>
<dbReference type="AlphaFoldDB" id="A0AAF0IX55"/>
<dbReference type="EMBL" id="CP119900">
    <property type="protein sequence ID" value="WFD21396.1"/>
    <property type="molecule type" value="Genomic_DNA"/>
</dbReference>
<protein>
    <submittedName>
        <fullName evidence="2">Uncharacterized protein</fullName>
    </submittedName>
</protein>
<proteinExistence type="predicted"/>
<feature type="region of interest" description="Disordered" evidence="1">
    <location>
        <begin position="168"/>
        <end position="195"/>
    </location>
</feature>
<evidence type="ECO:0000256" key="1">
    <source>
        <dbReference type="SAM" id="MobiDB-lite"/>
    </source>
</evidence>
<sequence length="724" mass="78713">MPPRKKAQRASREPDSFDACMEAGVDQEERGERFAFGAKAQRYNAARIYYTLGTQFLAAPEAHDALIQACRFYAQALELAPIPGDGIPSAARLDVLSNGGYALYALAELVDEFGCEHCFDTCQALAAPVVDAASLPLAMPVPLYMAASQWFEQVALGQRMVLDASLPTASMPTEAPPSVPPTPSETGNDEQSEFSSSLVAPASLVETWNDQIKCGLDLLPHAPDVATLDGWVTSLQNLIDLAQNYVHALPDGFGASQSPPRAWDRQVALLHQARIEVPLVQVQRPIEWDVWPTREGWDALEETVLSQAHNVLQTPPPAQSLTSVRFGTDAEARVEQVEAVVEDLSTLGNHAHALARMRIKYLVRGDKDSAFKAWELGACAAKCILAAVAPFEAPESRSATALVPKSLSGWVDPQTPAPAAFNTSTQISRTRASMYGELSSISLTRAHHALAQVLDVARTSQGKLLDNARIYARRALADHGLMWVHQVSECPPGDAALVYGRALTHAIPEGGLSDVTLRESLQEDMPHELASEADFWVHIEVRLPPPSHLLSASDHARYDAQPRNPQAPPPTAPEMQGYGPPPGGASRVYMAPHMSLPSPAYATNLSSGYQRRPFEAGRAMDACQGAEGLHNSAPNKANFLSLFSSFYDSLLDSRALKTTLEHQINASNAILQTLQRSSHVLEEAVEQRVLQYTQQWGSRLSQIEDRLARIEAHLSQPSDQKPDA</sequence>
<evidence type="ECO:0000313" key="3">
    <source>
        <dbReference type="Proteomes" id="UP001214415"/>
    </source>
</evidence>
<keyword evidence="3" id="KW-1185">Reference proteome</keyword>